<sequence>MRLNFLPILLLVLIGILAGCQEGSSSNESKEAASAAEDREAKDIKINEAPENVTSPSDAAIHQYEVSFKNGEKAFPETSSIITETTLGNHSIVAIRSPEGKNKYTVFLYENKNEWIMNGFMRLGVAEENSFTGNGLNLPMKKFSSSNIELADKNQEAWAFVDEEKIITIARFNQLSFEENPETKIISLNNGYEAFISKDKFKNSFLYYFDTEKTVVVSGNVKEK</sequence>
<evidence type="ECO:0000313" key="2">
    <source>
        <dbReference type="EMBL" id="MBP1082076.1"/>
    </source>
</evidence>
<dbReference type="Proteomes" id="UP000674416">
    <property type="component" value="Unassembled WGS sequence"/>
</dbReference>
<evidence type="ECO:0000256" key="1">
    <source>
        <dbReference type="SAM" id="MobiDB-lite"/>
    </source>
</evidence>
<proteinExistence type="predicted"/>
<organism evidence="2 3">
    <name type="scientific">Bacillus capparidis</name>
    <dbReference type="NCBI Taxonomy" id="1840411"/>
    <lineage>
        <taxon>Bacteria</taxon>
        <taxon>Bacillati</taxon>
        <taxon>Bacillota</taxon>
        <taxon>Bacilli</taxon>
        <taxon>Bacillales</taxon>
        <taxon>Bacillaceae</taxon>
        <taxon>Bacillus</taxon>
    </lineage>
</organism>
<dbReference type="EMBL" id="JAFDST010000002">
    <property type="protein sequence ID" value="MBP1082076.1"/>
    <property type="molecule type" value="Genomic_DNA"/>
</dbReference>
<feature type="region of interest" description="Disordered" evidence="1">
    <location>
        <begin position="22"/>
        <end position="49"/>
    </location>
</feature>
<dbReference type="RefSeq" id="WP_053604871.1">
    <property type="nucleotide sequence ID" value="NZ_JAFDST010000002.1"/>
</dbReference>
<gene>
    <name evidence="2" type="ORF">JOC74_002569</name>
</gene>
<evidence type="ECO:0000313" key="3">
    <source>
        <dbReference type="Proteomes" id="UP000674416"/>
    </source>
</evidence>
<dbReference type="PROSITE" id="PS51257">
    <property type="entry name" value="PROKAR_LIPOPROTEIN"/>
    <property type="match status" value="1"/>
</dbReference>
<name>A0ABS4CXK6_9BACI</name>
<protein>
    <recommendedName>
        <fullName evidence="4">Lipoprotein</fullName>
    </recommendedName>
</protein>
<accession>A0ABS4CXK6</accession>
<feature type="compositionally biased region" description="Basic and acidic residues" evidence="1">
    <location>
        <begin position="28"/>
        <end position="48"/>
    </location>
</feature>
<keyword evidence="3" id="KW-1185">Reference proteome</keyword>
<comment type="caution">
    <text evidence="2">The sequence shown here is derived from an EMBL/GenBank/DDBJ whole genome shotgun (WGS) entry which is preliminary data.</text>
</comment>
<reference evidence="2 3" key="1">
    <citation type="submission" date="2021-01" db="EMBL/GenBank/DDBJ databases">
        <title>Genomic Encyclopedia of Type Strains, Phase IV (KMG-IV): sequencing the most valuable type-strain genomes for metagenomic binning, comparative biology and taxonomic classification.</title>
        <authorList>
            <person name="Goeker M."/>
        </authorList>
    </citation>
    <scope>NUCLEOTIDE SEQUENCE [LARGE SCALE GENOMIC DNA]</scope>
    <source>
        <strain evidence="2 3">DSM 103394</strain>
    </source>
</reference>
<evidence type="ECO:0008006" key="4">
    <source>
        <dbReference type="Google" id="ProtNLM"/>
    </source>
</evidence>